<accession>A0ABN8BH72</accession>
<evidence type="ECO:0000313" key="6">
    <source>
        <dbReference type="Proteomes" id="UP001153292"/>
    </source>
</evidence>
<dbReference type="InterPro" id="IPR036164">
    <property type="entry name" value="bL21-like_sf"/>
</dbReference>
<dbReference type="Proteomes" id="UP001153292">
    <property type="component" value="Chromosome 6"/>
</dbReference>
<keyword evidence="2" id="KW-0689">Ribosomal protein</keyword>
<keyword evidence="3" id="KW-0687">Ribonucleoprotein</keyword>
<evidence type="ECO:0000256" key="1">
    <source>
        <dbReference type="ARBA" id="ARBA00008563"/>
    </source>
</evidence>
<evidence type="ECO:0000313" key="5">
    <source>
        <dbReference type="EMBL" id="CAH0406739.1"/>
    </source>
</evidence>
<dbReference type="PANTHER" id="PTHR21349:SF0">
    <property type="entry name" value="LARGE RIBOSOMAL SUBUNIT PROTEIN BL21M"/>
    <property type="match status" value="1"/>
</dbReference>
<protein>
    <recommendedName>
        <fullName evidence="4">Large ribosomal subunit protein bL21m</fullName>
    </recommendedName>
</protein>
<keyword evidence="6" id="KW-1185">Reference proteome</keyword>
<dbReference type="NCBIfam" id="TIGR00061">
    <property type="entry name" value="L21"/>
    <property type="match status" value="1"/>
</dbReference>
<sequence>MSVFRAGLQRITNVLKSSPGGFLSRFVTNLTPVEDKAIPQTSKEVIATCNKLIEQNPSRSFAIIHLLGKQWRVTDGDLLVVEGYWPPNIGDKITLDKVLLAATKDFSLIGRPLVQPGLVTVTATVISKGLSHTRTHFKKKRRKQYMRINFQRAEQTMLRINSVDIASKINKPASNVF</sequence>
<organism evidence="5 6">
    <name type="scientific">Chilo suppressalis</name>
    <name type="common">Asiatic rice borer moth</name>
    <dbReference type="NCBI Taxonomy" id="168631"/>
    <lineage>
        <taxon>Eukaryota</taxon>
        <taxon>Metazoa</taxon>
        <taxon>Ecdysozoa</taxon>
        <taxon>Arthropoda</taxon>
        <taxon>Hexapoda</taxon>
        <taxon>Insecta</taxon>
        <taxon>Pterygota</taxon>
        <taxon>Neoptera</taxon>
        <taxon>Endopterygota</taxon>
        <taxon>Lepidoptera</taxon>
        <taxon>Glossata</taxon>
        <taxon>Ditrysia</taxon>
        <taxon>Pyraloidea</taxon>
        <taxon>Crambidae</taxon>
        <taxon>Crambinae</taxon>
        <taxon>Chilo</taxon>
    </lineage>
</organism>
<dbReference type="InterPro" id="IPR028909">
    <property type="entry name" value="bL21-like"/>
</dbReference>
<dbReference type="HAMAP" id="MF_01363">
    <property type="entry name" value="Ribosomal_bL21"/>
    <property type="match status" value="1"/>
</dbReference>
<dbReference type="InterPro" id="IPR001787">
    <property type="entry name" value="Ribosomal_bL21"/>
</dbReference>
<dbReference type="PANTHER" id="PTHR21349">
    <property type="entry name" value="50S RIBOSOMAL PROTEIN L21"/>
    <property type="match status" value="1"/>
</dbReference>
<dbReference type="Pfam" id="PF00829">
    <property type="entry name" value="Ribosomal_L21p"/>
    <property type="match status" value="1"/>
</dbReference>
<evidence type="ECO:0000256" key="2">
    <source>
        <dbReference type="ARBA" id="ARBA00022980"/>
    </source>
</evidence>
<gene>
    <name evidence="5" type="ORF">CHILSU_LOCUS10122</name>
</gene>
<comment type="similarity">
    <text evidence="1">Belongs to the bacterial ribosomal protein bL21 family.</text>
</comment>
<evidence type="ECO:0000256" key="4">
    <source>
        <dbReference type="ARBA" id="ARBA00044129"/>
    </source>
</evidence>
<name>A0ABN8BH72_CHISP</name>
<evidence type="ECO:0000256" key="3">
    <source>
        <dbReference type="ARBA" id="ARBA00023274"/>
    </source>
</evidence>
<dbReference type="EMBL" id="OU963899">
    <property type="protein sequence ID" value="CAH0406739.1"/>
    <property type="molecule type" value="Genomic_DNA"/>
</dbReference>
<proteinExistence type="inferred from homology"/>
<reference evidence="5" key="1">
    <citation type="submission" date="2021-12" db="EMBL/GenBank/DDBJ databases">
        <authorList>
            <person name="King R."/>
        </authorList>
    </citation>
    <scope>NUCLEOTIDE SEQUENCE</scope>
</reference>
<dbReference type="SUPFAM" id="SSF141091">
    <property type="entry name" value="L21p-like"/>
    <property type="match status" value="1"/>
</dbReference>